<dbReference type="GO" id="GO:0008076">
    <property type="term" value="C:voltage-gated potassium channel complex"/>
    <property type="evidence" value="ECO:0007669"/>
    <property type="project" value="TreeGrafter"/>
</dbReference>
<dbReference type="Ensembl" id="ENSCMMT00000011982.1">
    <property type="protein sequence ID" value="ENSCMMP00000010897.1"/>
    <property type="gene ID" value="ENSCMMG00000006871.1"/>
</dbReference>
<dbReference type="Proteomes" id="UP000694556">
    <property type="component" value="Chromosome 3"/>
</dbReference>
<reference evidence="1" key="1">
    <citation type="submission" date="2018-09" db="EMBL/GenBank/DDBJ databases">
        <title>Common duck and Muscovy duck high density SNP chip.</title>
        <authorList>
            <person name="Vignal A."/>
            <person name="Thebault N."/>
            <person name="Warren W.C."/>
        </authorList>
    </citation>
    <scope>NUCLEOTIDE SEQUENCE [LARGE SCALE GENOMIC DNA]</scope>
</reference>
<protein>
    <recommendedName>
        <fullName evidence="3">Potassium voltage-gated channel subfamily KQT member 2</fullName>
    </recommendedName>
</protein>
<reference evidence="1" key="2">
    <citation type="submission" date="2025-08" db="UniProtKB">
        <authorList>
            <consortium name="Ensembl"/>
        </authorList>
    </citation>
    <scope>IDENTIFICATION</scope>
</reference>
<dbReference type="InterPro" id="IPR003937">
    <property type="entry name" value="K_chnl_volt-dep_KCNQ"/>
</dbReference>
<organism evidence="1 2">
    <name type="scientific">Cairina moschata</name>
    <name type="common">Muscovy duck</name>
    <dbReference type="NCBI Taxonomy" id="8855"/>
    <lineage>
        <taxon>Eukaryota</taxon>
        <taxon>Metazoa</taxon>
        <taxon>Chordata</taxon>
        <taxon>Craniata</taxon>
        <taxon>Vertebrata</taxon>
        <taxon>Euteleostomi</taxon>
        <taxon>Archelosauria</taxon>
        <taxon>Archosauria</taxon>
        <taxon>Dinosauria</taxon>
        <taxon>Saurischia</taxon>
        <taxon>Theropoda</taxon>
        <taxon>Coelurosauria</taxon>
        <taxon>Aves</taxon>
        <taxon>Neognathae</taxon>
        <taxon>Galloanserae</taxon>
        <taxon>Anseriformes</taxon>
        <taxon>Anatidae</taxon>
        <taxon>Anatinae</taxon>
        <taxon>Cairina</taxon>
    </lineage>
</organism>
<evidence type="ECO:0008006" key="3">
    <source>
        <dbReference type="Google" id="ProtNLM"/>
    </source>
</evidence>
<dbReference type="GO" id="GO:0005249">
    <property type="term" value="F:voltage-gated potassium channel activity"/>
    <property type="evidence" value="ECO:0007669"/>
    <property type="project" value="InterPro"/>
</dbReference>
<dbReference type="PANTHER" id="PTHR47735">
    <property type="entry name" value="POTASSIUM VOLTAGE-GATED CHANNEL SUBFAMILY KQT MEMBER 4"/>
    <property type="match status" value="1"/>
</dbReference>
<name>A0A8C3BXW4_CAIMO</name>
<proteinExistence type="predicted"/>
<dbReference type="PANTHER" id="PTHR47735:SF8">
    <property type="entry name" value="POTASSIUM VOLTAGE-GATED CHANNEL SUBFAMILY KQT MEMBER 5"/>
    <property type="match status" value="1"/>
</dbReference>
<dbReference type="AlphaFoldDB" id="A0A8C3BXW4"/>
<sequence length="149" mass="15863">MPRNHGGGEEGGSAGLWVKSGAAAGMKDVESGRGRALASAAARGDGLLLLGTAGGAAAPAGLREGRRGKHGARMSLLGKPLSYSSGPSCRRNAKYRRLQNYLYNVLERPRGWAFVYHAFVRRAPTANPLLPLFPRERVTDPCVPCAERH</sequence>
<keyword evidence="2" id="KW-1185">Reference proteome</keyword>
<accession>A0A8C3BXW4</accession>
<evidence type="ECO:0000313" key="2">
    <source>
        <dbReference type="Proteomes" id="UP000694556"/>
    </source>
</evidence>
<evidence type="ECO:0000313" key="1">
    <source>
        <dbReference type="Ensembl" id="ENSCMMP00000010897.1"/>
    </source>
</evidence>
<reference evidence="1" key="3">
    <citation type="submission" date="2025-09" db="UniProtKB">
        <authorList>
            <consortium name="Ensembl"/>
        </authorList>
    </citation>
    <scope>IDENTIFICATION</scope>
</reference>